<dbReference type="PROSITE" id="PS50206">
    <property type="entry name" value="RHODANESE_3"/>
    <property type="match status" value="4"/>
</dbReference>
<dbReference type="STRING" id="400668.Mmwyl1_3935"/>
<dbReference type="OrthoDB" id="9805807at2"/>
<dbReference type="EMBL" id="CP000749">
    <property type="protein sequence ID" value="ABR72832.1"/>
    <property type="molecule type" value="Genomic_DNA"/>
</dbReference>
<dbReference type="SMART" id="SM00450">
    <property type="entry name" value="RHOD"/>
    <property type="match status" value="4"/>
</dbReference>
<gene>
    <name evidence="2" type="ordered locus">Mmwyl1_3935</name>
</gene>
<sequence>MQMKELTAQQLKPLLTDGGEIAFLDIREHGQYGEGHPFFSVHLPFSKIETLAPRLMPCRSVRCVLMDNGDDVSIRAAGILESLGYSNVNILKGGSFAWTEAGYTLFKGVNVPSKTFGELVEHEFDTKSVSAEELHSMQADGKELLLLDGRSRAEFHKMSLPQAKSCPNAELGYRLPMLVSNPNIPVIINCAGRTRSIIGAQSLSLLNISNPVYALKNGTQGWRLAGFDLVNNIAINNLPTPTKEALEHGREKAEELITRYNLNTVTEDIVQNWLKDKNQTSYLFDVRTEEEFSQGHVKNSISAPGGQLVQATDEKLAVRNARIILSCDNGLRSAITAIWLAGMGHKVWILQDSDMSDTADITPENVRVIQTMTLPELKMHIDNGLKILDASTGLNYRKGHIKGAKWVTRARINYEELGNPEDWVLTGSCRMLMGGIARDIEATTGKKFKGIVKGSIEEWRAQGLEIIATPDQPTERECIDYLFFVHDRHDGNLDAARQYLKWEIGLLALLDAQERSVLSPLHPVIK</sequence>
<dbReference type="PANTHER" id="PTHR43031">
    <property type="entry name" value="FAD-DEPENDENT OXIDOREDUCTASE"/>
    <property type="match status" value="1"/>
</dbReference>
<evidence type="ECO:0000259" key="1">
    <source>
        <dbReference type="PROSITE" id="PS50206"/>
    </source>
</evidence>
<feature type="domain" description="Rhodanese" evidence="1">
    <location>
        <begin position="277"/>
        <end position="366"/>
    </location>
</feature>
<dbReference type="Gene3D" id="3.40.250.10">
    <property type="entry name" value="Rhodanese-like domain"/>
    <property type="match status" value="4"/>
</dbReference>
<dbReference type="KEGG" id="mmw:Mmwyl1_3935"/>
<dbReference type="eggNOG" id="COG0607">
    <property type="taxonomic scope" value="Bacteria"/>
</dbReference>
<organism evidence="2">
    <name type="scientific">Marinomonas sp. (strain MWYL1)</name>
    <dbReference type="NCBI Taxonomy" id="400668"/>
    <lineage>
        <taxon>Bacteria</taxon>
        <taxon>Pseudomonadati</taxon>
        <taxon>Pseudomonadota</taxon>
        <taxon>Gammaproteobacteria</taxon>
        <taxon>Oceanospirillales</taxon>
        <taxon>Oceanospirillaceae</taxon>
        <taxon>Marinomonas</taxon>
    </lineage>
</organism>
<dbReference type="SUPFAM" id="SSF52821">
    <property type="entry name" value="Rhodanese/Cell cycle control phosphatase"/>
    <property type="match status" value="4"/>
</dbReference>
<dbReference type="AlphaFoldDB" id="A6W2A3"/>
<reference evidence="2" key="1">
    <citation type="submission" date="2007-06" db="EMBL/GenBank/DDBJ databases">
        <title>Complete sequence of Marinomonas sp. MWYL1.</title>
        <authorList>
            <consortium name="US DOE Joint Genome Institute"/>
            <person name="Copeland A."/>
            <person name="Lucas S."/>
            <person name="Lapidus A."/>
            <person name="Barry K."/>
            <person name="Glavina del Rio T."/>
            <person name="Dalin E."/>
            <person name="Tice H."/>
            <person name="Pitluck S."/>
            <person name="Kiss H."/>
            <person name="Brettin T."/>
            <person name="Bruce D."/>
            <person name="Detter J.C."/>
            <person name="Han C."/>
            <person name="Schmutz J."/>
            <person name="Larimer F."/>
            <person name="Land M."/>
            <person name="Hauser L."/>
            <person name="Kyrpides N."/>
            <person name="Kim E."/>
            <person name="Johnston A.W.B."/>
            <person name="Todd J.D."/>
            <person name="Rogers R."/>
            <person name="Wexler M."/>
            <person name="Bond P.L."/>
            <person name="Li Y."/>
            <person name="Richardson P."/>
        </authorList>
    </citation>
    <scope>NUCLEOTIDE SEQUENCE [LARGE SCALE GENOMIC DNA]</scope>
    <source>
        <strain evidence="2">MWYL1</strain>
    </source>
</reference>
<accession>A6W2A3</accession>
<dbReference type="Pfam" id="PF00581">
    <property type="entry name" value="Rhodanese"/>
    <property type="match status" value="3"/>
</dbReference>
<name>A6W2A3_MARMS</name>
<evidence type="ECO:0000313" key="2">
    <source>
        <dbReference type="EMBL" id="ABR72832.1"/>
    </source>
</evidence>
<feature type="domain" description="Rhodanese" evidence="1">
    <location>
        <begin position="381"/>
        <end position="468"/>
    </location>
</feature>
<proteinExistence type="predicted"/>
<dbReference type="InterPro" id="IPR001763">
    <property type="entry name" value="Rhodanese-like_dom"/>
</dbReference>
<dbReference type="InterPro" id="IPR050229">
    <property type="entry name" value="GlpE_sulfurtransferase"/>
</dbReference>
<dbReference type="PANTHER" id="PTHR43031:SF1">
    <property type="entry name" value="PYRIDINE NUCLEOTIDE-DISULPHIDE OXIDOREDUCTASE"/>
    <property type="match status" value="1"/>
</dbReference>
<dbReference type="InterPro" id="IPR036873">
    <property type="entry name" value="Rhodanese-like_dom_sf"/>
</dbReference>
<protein>
    <submittedName>
        <fullName evidence="2">Rhodanese domain protein</fullName>
    </submittedName>
</protein>
<feature type="domain" description="Rhodanese" evidence="1">
    <location>
        <begin position="17"/>
        <end position="107"/>
    </location>
</feature>
<dbReference type="HOGENOM" id="CLU_024972_1_0_6"/>
<feature type="domain" description="Rhodanese" evidence="1">
    <location>
        <begin position="140"/>
        <end position="231"/>
    </location>
</feature>